<keyword evidence="2" id="KW-1185">Reference proteome</keyword>
<dbReference type="EMBL" id="JBFNQN010000002">
    <property type="protein sequence ID" value="MEW9263752.1"/>
    <property type="molecule type" value="Genomic_DNA"/>
</dbReference>
<dbReference type="Proteomes" id="UP001555826">
    <property type="component" value="Unassembled WGS sequence"/>
</dbReference>
<gene>
    <name evidence="1" type="ORF">AB1207_03240</name>
</gene>
<organism evidence="1 2">
    <name type="scientific">Kineococcus endophyticus</name>
    <dbReference type="NCBI Taxonomy" id="1181883"/>
    <lineage>
        <taxon>Bacteria</taxon>
        <taxon>Bacillati</taxon>
        <taxon>Actinomycetota</taxon>
        <taxon>Actinomycetes</taxon>
        <taxon>Kineosporiales</taxon>
        <taxon>Kineosporiaceae</taxon>
        <taxon>Kineococcus</taxon>
    </lineage>
</organism>
<comment type="caution">
    <text evidence="1">The sequence shown here is derived from an EMBL/GenBank/DDBJ whole genome shotgun (WGS) entry which is preliminary data.</text>
</comment>
<dbReference type="RefSeq" id="WP_367636346.1">
    <property type="nucleotide sequence ID" value="NZ_JBFNQN010000002.1"/>
</dbReference>
<evidence type="ECO:0000313" key="2">
    <source>
        <dbReference type="Proteomes" id="UP001555826"/>
    </source>
</evidence>
<protein>
    <submittedName>
        <fullName evidence="1">Uncharacterized protein</fullName>
    </submittedName>
</protein>
<name>A0ABV3P2B1_9ACTN</name>
<sequence>MHLSVDRDSVAMGDDAVPHHRTLEVADDASVAELLRTAWPDVSAPDTWTWVCHWNGVPFAVWSSGRGGRVWDERYRTLADLPVREGTPELFHAYWTQMDSDWLLERLRAGEPLDRRALERRWAPVAAERRERELRERERTVAARLLDTQTVDALAAFGAVVDLHTDTVCRFRVGDGTWVARRIDTMTLVDDPRGRRGSLRPVGVAHLWLVAAVAREVEGYEAFTEPLVPSDVRTSPGLWSITRTVDGRQELAQQHQPEDVEWFRLVLGRTVDEVVAAYRTRPEPGRKRWWRR</sequence>
<proteinExistence type="predicted"/>
<accession>A0ABV3P2B1</accession>
<reference evidence="1 2" key="1">
    <citation type="submission" date="2024-07" db="EMBL/GenBank/DDBJ databases">
        <authorList>
            <person name="Thanompreechachai J."/>
            <person name="Duangmal K."/>
        </authorList>
    </citation>
    <scope>NUCLEOTIDE SEQUENCE [LARGE SCALE GENOMIC DNA]</scope>
    <source>
        <strain evidence="1 2">KCTC 19886</strain>
    </source>
</reference>
<evidence type="ECO:0000313" key="1">
    <source>
        <dbReference type="EMBL" id="MEW9263752.1"/>
    </source>
</evidence>